<feature type="transmembrane region" description="Helical" evidence="1">
    <location>
        <begin position="104"/>
        <end position="124"/>
    </location>
</feature>
<dbReference type="AlphaFoldDB" id="A0A6G1CTW3"/>
<sequence length="721" mass="80930">MGFNPPVPQSDSDWYIRVVVLLSLLLQAILIFVAPMRRRSSHPLTSFAVWSCYLLADWRGPGGGAGATTSGGSPPIFAFWTPFLLLHLGGPDTITAYSLDDNELWLRHLFGLLFELISASVVFFCSLKSNPMIPATILIFVVGIIKYGERTYSLYSGSIDGVLANILRAPDPGPNYAKLMTVFQGKQKAGLLVEISIANGEAGKAQEALEESKVVQLVTSKKSLELMAYDLFMVFRSLCYDIPVSYQELKIGLAYFLERKDVTAIAAFEVVDLELEYLYEMLHTKAPVTHTWIGCGLRIIGTGCLVSAVVLFVTLDKSGVRPVDRGITYALLLGGLVLDAAAFLMLLSSNRMLVFLDNNRRLKLNWLARVARAVRPRTRRWSGPTSHLMNLISYCLDKPASIRSRSSQRFMQALTKAADVLHVRKLLDKLFFIQREQVSRRRRKEAEEHDDSKDKDNVLKYVFDGLKKAAENIKASGYSETKMMDLGGFRGEGTLKHDKHLVDEIQEALTKATRVELGLKEEEEEEDHMAVMEKLDGILLNSVERKFDESLLMWHIATDLCSHPRDWQGPRDAETDGLESISKTLSEYMLYLLVRQPKLLSVSAGAGQMAFLDTCAEARRFFNWVKPWDPDHKDARQMLLLVNTSMKPVDVKGDWSKSVLFDACILAKVLRQLDDDTMWRVVAGVWREMLMYAARGAHTCGSSAAAPSCSPWYGSSWRKWG</sequence>
<evidence type="ECO:0000313" key="4">
    <source>
        <dbReference type="Proteomes" id="UP000479710"/>
    </source>
</evidence>
<gene>
    <name evidence="3" type="ORF">E2562_027953</name>
</gene>
<dbReference type="EMBL" id="SPHZ02000008">
    <property type="protein sequence ID" value="KAF0903519.1"/>
    <property type="molecule type" value="Genomic_DNA"/>
</dbReference>
<dbReference type="Pfam" id="PF04578">
    <property type="entry name" value="DUF594"/>
    <property type="match status" value="1"/>
</dbReference>
<feature type="transmembrane region" description="Helical" evidence="1">
    <location>
        <begin position="291"/>
        <end position="315"/>
    </location>
</feature>
<dbReference type="InterPro" id="IPR007658">
    <property type="entry name" value="DUF594"/>
</dbReference>
<evidence type="ECO:0000256" key="1">
    <source>
        <dbReference type="SAM" id="Phobius"/>
    </source>
</evidence>
<dbReference type="Proteomes" id="UP000479710">
    <property type="component" value="Unassembled WGS sequence"/>
</dbReference>
<dbReference type="Pfam" id="PF13968">
    <property type="entry name" value="DUF4220"/>
    <property type="match status" value="1"/>
</dbReference>
<protein>
    <recommendedName>
        <fullName evidence="2">DUF4220 domain-containing protein</fullName>
    </recommendedName>
</protein>
<feature type="domain" description="DUF4220" evidence="2">
    <location>
        <begin position="50"/>
        <end position="386"/>
    </location>
</feature>
<keyword evidence="1" id="KW-0812">Transmembrane</keyword>
<comment type="caution">
    <text evidence="3">The sequence shown here is derived from an EMBL/GenBank/DDBJ whole genome shotgun (WGS) entry which is preliminary data.</text>
</comment>
<name>A0A6G1CTW3_9ORYZ</name>
<organism evidence="3 4">
    <name type="scientific">Oryza meyeriana var. granulata</name>
    <dbReference type="NCBI Taxonomy" id="110450"/>
    <lineage>
        <taxon>Eukaryota</taxon>
        <taxon>Viridiplantae</taxon>
        <taxon>Streptophyta</taxon>
        <taxon>Embryophyta</taxon>
        <taxon>Tracheophyta</taxon>
        <taxon>Spermatophyta</taxon>
        <taxon>Magnoliopsida</taxon>
        <taxon>Liliopsida</taxon>
        <taxon>Poales</taxon>
        <taxon>Poaceae</taxon>
        <taxon>BOP clade</taxon>
        <taxon>Oryzoideae</taxon>
        <taxon>Oryzeae</taxon>
        <taxon>Oryzinae</taxon>
        <taxon>Oryza</taxon>
        <taxon>Oryza meyeriana</taxon>
    </lineage>
</organism>
<proteinExistence type="predicted"/>
<dbReference type="OrthoDB" id="769871at2759"/>
<keyword evidence="1" id="KW-1133">Transmembrane helix</keyword>
<dbReference type="InterPro" id="IPR025315">
    <property type="entry name" value="DUF4220"/>
</dbReference>
<dbReference type="PANTHER" id="PTHR31325">
    <property type="entry name" value="OS01G0798800 PROTEIN-RELATED"/>
    <property type="match status" value="1"/>
</dbReference>
<evidence type="ECO:0000259" key="2">
    <source>
        <dbReference type="Pfam" id="PF13968"/>
    </source>
</evidence>
<feature type="transmembrane region" description="Helical" evidence="1">
    <location>
        <begin position="14"/>
        <end position="34"/>
    </location>
</feature>
<feature type="transmembrane region" description="Helical" evidence="1">
    <location>
        <begin position="327"/>
        <end position="347"/>
    </location>
</feature>
<accession>A0A6G1CTW3</accession>
<keyword evidence="4" id="KW-1185">Reference proteome</keyword>
<reference evidence="3 4" key="1">
    <citation type="submission" date="2019-11" db="EMBL/GenBank/DDBJ databases">
        <title>Whole genome sequence of Oryza granulata.</title>
        <authorList>
            <person name="Li W."/>
        </authorList>
    </citation>
    <scope>NUCLEOTIDE SEQUENCE [LARGE SCALE GENOMIC DNA]</scope>
    <source>
        <strain evidence="4">cv. Menghai</strain>
        <tissue evidence="3">Leaf</tissue>
    </source>
</reference>
<evidence type="ECO:0000313" key="3">
    <source>
        <dbReference type="EMBL" id="KAF0903519.1"/>
    </source>
</evidence>
<keyword evidence="1" id="KW-0472">Membrane</keyword>